<evidence type="ECO:0000256" key="12">
    <source>
        <dbReference type="ARBA" id="ARBA00034013"/>
    </source>
</evidence>
<dbReference type="EC" id="3.2.1.141" evidence="4 13"/>
<feature type="domain" description="Glycosyl hydrolase family 13 catalytic" evidence="17">
    <location>
        <begin position="113"/>
        <end position="462"/>
    </location>
</feature>
<evidence type="ECO:0000256" key="3">
    <source>
        <dbReference type="ARBA" id="ARBA00008061"/>
    </source>
</evidence>
<dbReference type="Proteomes" id="UP000523821">
    <property type="component" value="Unassembled WGS sequence"/>
</dbReference>
<keyword evidence="19" id="KW-1185">Reference proteome</keyword>
<evidence type="ECO:0000256" key="15">
    <source>
        <dbReference type="PIRSR" id="PIRSR006337-3"/>
    </source>
</evidence>
<comment type="catalytic activity">
    <reaction evidence="12 13">
        <text>hydrolysis of (1-&gt;4)-alpha-D-glucosidic linkage in 4-alpha-D-[(1-&gt;4)-alpha-D-glucanosyl]n trehalose to yield trehalose and (1-&gt;4)-alpha-D-glucan.</text>
        <dbReference type="EC" id="3.2.1.141"/>
    </reaction>
</comment>
<evidence type="ECO:0000313" key="18">
    <source>
        <dbReference type="EMBL" id="MBB5754927.1"/>
    </source>
</evidence>
<evidence type="ECO:0000256" key="1">
    <source>
        <dbReference type="ARBA" id="ARBA00004496"/>
    </source>
</evidence>
<evidence type="ECO:0000256" key="10">
    <source>
        <dbReference type="ARBA" id="ARBA00032057"/>
    </source>
</evidence>
<dbReference type="InterPro" id="IPR044901">
    <property type="entry name" value="Trehalose_TreZ_E-set_sf"/>
</dbReference>
<evidence type="ECO:0000259" key="17">
    <source>
        <dbReference type="SMART" id="SM00642"/>
    </source>
</evidence>
<dbReference type="CDD" id="cd02853">
    <property type="entry name" value="E_set_MTHase_like_N"/>
    <property type="match status" value="1"/>
</dbReference>
<dbReference type="UniPathway" id="UPA00299"/>
<reference evidence="18 19" key="1">
    <citation type="submission" date="2020-08" db="EMBL/GenBank/DDBJ databases">
        <title>Genomic Encyclopedia of Type Strains, Phase IV (KMG-IV): sequencing the most valuable type-strain genomes for metagenomic binning, comparative biology and taxonomic classification.</title>
        <authorList>
            <person name="Goeker M."/>
        </authorList>
    </citation>
    <scope>NUCLEOTIDE SEQUENCE [LARGE SCALE GENOMIC DNA]</scope>
    <source>
        <strain evidence="18 19">DSM 16268</strain>
    </source>
</reference>
<comment type="caution">
    <text evidence="18">The sequence shown here is derived from an EMBL/GenBank/DDBJ whole genome shotgun (WGS) entry which is preliminary data.</text>
</comment>
<dbReference type="SUPFAM" id="SSF81296">
    <property type="entry name" value="E set domains"/>
    <property type="match status" value="1"/>
</dbReference>
<keyword evidence="7 13" id="KW-0378">Hydrolase</keyword>
<comment type="similarity">
    <text evidence="3 13">Belongs to the glycosyl hydrolase 13 family.</text>
</comment>
<dbReference type="InterPro" id="IPR017853">
    <property type="entry name" value="GH"/>
</dbReference>
<feature type="active site" description="Nucleophile" evidence="14">
    <location>
        <position position="268"/>
    </location>
</feature>
<keyword evidence="6" id="KW-0963">Cytoplasm</keyword>
<dbReference type="InterPro" id="IPR006047">
    <property type="entry name" value="GH13_cat_dom"/>
</dbReference>
<evidence type="ECO:0000256" key="9">
    <source>
        <dbReference type="ARBA" id="ARBA00023295"/>
    </source>
</evidence>
<evidence type="ECO:0000256" key="6">
    <source>
        <dbReference type="ARBA" id="ARBA00022490"/>
    </source>
</evidence>
<dbReference type="InterPro" id="IPR013783">
    <property type="entry name" value="Ig-like_fold"/>
</dbReference>
<dbReference type="SUPFAM" id="SSF51445">
    <property type="entry name" value="(Trans)glycosidases"/>
    <property type="match status" value="1"/>
</dbReference>
<dbReference type="AlphaFoldDB" id="A0A7W9L3U7"/>
<dbReference type="PIRSF" id="PIRSF006337">
    <property type="entry name" value="Trehalose_TreZ"/>
    <property type="match status" value="1"/>
</dbReference>
<dbReference type="InterPro" id="IPR022567">
    <property type="entry name" value="DUF3459"/>
</dbReference>
<evidence type="ECO:0000256" key="5">
    <source>
        <dbReference type="ARBA" id="ARBA00015938"/>
    </source>
</evidence>
<dbReference type="PANTHER" id="PTHR43651">
    <property type="entry name" value="1,4-ALPHA-GLUCAN-BRANCHING ENZYME"/>
    <property type="match status" value="1"/>
</dbReference>
<evidence type="ECO:0000256" key="14">
    <source>
        <dbReference type="PIRSR" id="PIRSR006337-1"/>
    </source>
</evidence>
<accession>A0A7W9L3U7</accession>
<dbReference type="SMART" id="SM00642">
    <property type="entry name" value="Aamy"/>
    <property type="match status" value="1"/>
</dbReference>
<dbReference type="GO" id="GO:0005992">
    <property type="term" value="P:trehalose biosynthetic process"/>
    <property type="evidence" value="ECO:0007669"/>
    <property type="project" value="UniProtKB-UniPathway"/>
</dbReference>
<sequence>MRKPDENAAMAPGVPDRGAAPLFGPRPTAQGTAFRLWAPDLSALVIHIEGRGRTEMVAAGEGFFEASLENVGPGARYRFESGALVFPDPAARSQAEDADGWSLVVAPLPPGRLTALRPFREAVIAEVHVGAATAEGTFAALTERLPHYAEAGYTAIELMPINEFEGRFNWGYDGVLLFAPDRSYGTPQELRALVDRAHALGLAVIVDLVYNHFGTAANFLPSYASAFFGAETPWGRGFAFDHPIVARFFHENVAMWLRDYDMDGARFDAVHELGSGAVQEAFVRSLTAAARSVKPDAWMIAENSWNVATQLEHGADGRPRIFDAQWNEDFQHVLQHLLAGETEGFVCGYVEDPVGKLDRTLREGFIYQGEVHPHDGRHRGEPSGHLPPTAFVNFTQNHDQVGNRPRSDRMAAYLDDARLDFSRALTMLAPQIPLFLMGEEANDDTPFHFFSDAPAHMRDAVRKGRTEQVIGAYALAEPPDLPDAWAPETLDAARVGRGRWEAAAIERFRALADLRARLIVPLLATPYRGAGSARSGDALLVRWHFEGGTLAIAVNPTGAPQAVSAPVPAGAAVCGTADPGAGGTRLGPFALAVWAEEGTAMRG</sequence>
<dbReference type="EMBL" id="JACHOO010000011">
    <property type="protein sequence ID" value="MBB5754927.1"/>
    <property type="molecule type" value="Genomic_DNA"/>
</dbReference>
<dbReference type="Gene3D" id="3.20.20.80">
    <property type="entry name" value="Glycosidases"/>
    <property type="match status" value="1"/>
</dbReference>
<dbReference type="Pfam" id="PF00128">
    <property type="entry name" value="Alpha-amylase"/>
    <property type="match status" value="1"/>
</dbReference>
<dbReference type="Pfam" id="PF11941">
    <property type="entry name" value="DUF3459"/>
    <property type="match status" value="1"/>
</dbReference>
<feature type="site" description="Transition state stabilizer" evidence="15">
    <location>
        <position position="399"/>
    </location>
</feature>
<gene>
    <name evidence="18" type="ORF">GGQ63_004024</name>
</gene>
<organism evidence="18 19">
    <name type="scientific">Prosthecomicrobium pneumaticum</name>
    <dbReference type="NCBI Taxonomy" id="81895"/>
    <lineage>
        <taxon>Bacteria</taxon>
        <taxon>Pseudomonadati</taxon>
        <taxon>Pseudomonadota</taxon>
        <taxon>Alphaproteobacteria</taxon>
        <taxon>Hyphomicrobiales</taxon>
        <taxon>Kaistiaceae</taxon>
        <taxon>Prosthecomicrobium</taxon>
    </lineage>
</organism>
<comment type="pathway">
    <text evidence="2 13">Glycan biosynthesis; trehalose biosynthesis.</text>
</comment>
<protein>
    <recommendedName>
        <fullName evidence="5 13">Malto-oligosyltrehalose trehalohydrolase</fullName>
        <shortName evidence="13">MTHase</shortName>
        <ecNumber evidence="4 13">3.2.1.141</ecNumber>
    </recommendedName>
    <alternativeName>
        <fullName evidence="11 13">4-alpha-D-((1-&gt;4)-alpha-D-glucano)trehalose trehalohydrolase</fullName>
    </alternativeName>
    <alternativeName>
        <fullName evidence="10 13">Maltooligosyl trehalose trehalohydrolase</fullName>
    </alternativeName>
</protein>
<dbReference type="GO" id="GO:0005737">
    <property type="term" value="C:cytoplasm"/>
    <property type="evidence" value="ECO:0007669"/>
    <property type="project" value="UniProtKB-SubCell"/>
</dbReference>
<dbReference type="RefSeq" id="WP_183858361.1">
    <property type="nucleotide sequence ID" value="NZ_JACHOO010000011.1"/>
</dbReference>
<proteinExistence type="inferred from homology"/>
<dbReference type="InterPro" id="IPR012768">
    <property type="entry name" value="Trehalose_TreZ"/>
</dbReference>
<feature type="active site" description="Proton donor" evidence="14">
    <location>
        <position position="302"/>
    </location>
</feature>
<evidence type="ECO:0000256" key="4">
    <source>
        <dbReference type="ARBA" id="ARBA00012268"/>
    </source>
</evidence>
<dbReference type="PANTHER" id="PTHR43651:SF11">
    <property type="entry name" value="MALTO-OLIGOSYLTREHALOSE TREHALOHYDROLASE"/>
    <property type="match status" value="1"/>
</dbReference>
<evidence type="ECO:0000256" key="16">
    <source>
        <dbReference type="SAM" id="MobiDB-lite"/>
    </source>
</evidence>
<dbReference type="InterPro" id="IPR014756">
    <property type="entry name" value="Ig_E-set"/>
</dbReference>
<evidence type="ECO:0000256" key="8">
    <source>
        <dbReference type="ARBA" id="ARBA00023277"/>
    </source>
</evidence>
<keyword evidence="9 13" id="KW-0326">Glycosidase</keyword>
<evidence type="ECO:0000256" key="13">
    <source>
        <dbReference type="PIRNR" id="PIRNR006337"/>
    </source>
</evidence>
<name>A0A7W9L3U7_9HYPH</name>
<comment type="subcellular location">
    <subcellularLocation>
        <location evidence="1 14">Cytoplasm</location>
    </subcellularLocation>
</comment>
<evidence type="ECO:0000256" key="7">
    <source>
        <dbReference type="ARBA" id="ARBA00022801"/>
    </source>
</evidence>
<evidence type="ECO:0000256" key="11">
    <source>
        <dbReference type="ARBA" id="ARBA00033284"/>
    </source>
</evidence>
<dbReference type="GO" id="GO:0033942">
    <property type="term" value="F:4-alpha-D-(1-&gt;4)-alpha-D-glucanotrehalose trehalohydrolase activity"/>
    <property type="evidence" value="ECO:0007669"/>
    <property type="project" value="UniProtKB-EC"/>
</dbReference>
<evidence type="ECO:0000313" key="19">
    <source>
        <dbReference type="Proteomes" id="UP000523821"/>
    </source>
</evidence>
<dbReference type="Gene3D" id="1.10.10.760">
    <property type="entry name" value="E-set domains of sugar-utilizing enzymes"/>
    <property type="match status" value="1"/>
</dbReference>
<keyword evidence="8" id="KW-0119">Carbohydrate metabolism</keyword>
<dbReference type="CDD" id="cd11325">
    <property type="entry name" value="AmyAc_GTHase"/>
    <property type="match status" value="1"/>
</dbReference>
<evidence type="ECO:0000256" key="2">
    <source>
        <dbReference type="ARBA" id="ARBA00005199"/>
    </source>
</evidence>
<dbReference type="Gene3D" id="2.60.40.10">
    <property type="entry name" value="Immunoglobulins"/>
    <property type="match status" value="1"/>
</dbReference>
<feature type="region of interest" description="Disordered" evidence="16">
    <location>
        <begin position="1"/>
        <end position="25"/>
    </location>
</feature>